<keyword evidence="10" id="KW-1185">Reference proteome</keyword>
<proteinExistence type="predicted"/>
<protein>
    <recommendedName>
        <fullName evidence="8">Glycosyltransferase 61 catalytic domain-containing protein</fullName>
    </recommendedName>
</protein>
<evidence type="ECO:0000313" key="9">
    <source>
        <dbReference type="EMBL" id="KAF5375406.1"/>
    </source>
</evidence>
<dbReference type="GO" id="GO:0097363">
    <property type="term" value="F:protein O-acetylglucosaminyltransferase activity"/>
    <property type="evidence" value="ECO:0007669"/>
    <property type="project" value="TreeGrafter"/>
</dbReference>
<evidence type="ECO:0000256" key="1">
    <source>
        <dbReference type="ARBA" id="ARBA00004167"/>
    </source>
</evidence>
<keyword evidence="2" id="KW-0328">Glycosyltransferase</keyword>
<dbReference type="PANTHER" id="PTHR20961">
    <property type="entry name" value="GLYCOSYLTRANSFERASE"/>
    <property type="match status" value="1"/>
</dbReference>
<evidence type="ECO:0000256" key="2">
    <source>
        <dbReference type="ARBA" id="ARBA00022676"/>
    </source>
</evidence>
<evidence type="ECO:0000256" key="5">
    <source>
        <dbReference type="ARBA" id="ARBA00022989"/>
    </source>
</evidence>
<keyword evidence="6" id="KW-0472">Membrane</keyword>
<gene>
    <name evidence="9" type="ORF">D9615_007992</name>
</gene>
<comment type="caution">
    <text evidence="9">The sequence shown here is derived from an EMBL/GenBank/DDBJ whole genome shotgun (WGS) entry which is preliminary data.</text>
</comment>
<dbReference type="EMBL" id="JAACJP010000034">
    <property type="protein sequence ID" value="KAF5375406.1"/>
    <property type="molecule type" value="Genomic_DNA"/>
</dbReference>
<keyword evidence="7" id="KW-0325">Glycoprotein</keyword>
<dbReference type="InterPro" id="IPR049625">
    <property type="entry name" value="Glyco_transf_61_cat"/>
</dbReference>
<evidence type="ECO:0000256" key="7">
    <source>
        <dbReference type="ARBA" id="ARBA00023180"/>
    </source>
</evidence>
<dbReference type="Proteomes" id="UP000565441">
    <property type="component" value="Unassembled WGS sequence"/>
</dbReference>
<evidence type="ECO:0000313" key="10">
    <source>
        <dbReference type="Proteomes" id="UP000565441"/>
    </source>
</evidence>
<evidence type="ECO:0000256" key="6">
    <source>
        <dbReference type="ARBA" id="ARBA00023136"/>
    </source>
</evidence>
<dbReference type="Pfam" id="PF04577">
    <property type="entry name" value="Glyco_transf_61"/>
    <property type="match status" value="1"/>
</dbReference>
<sequence length="521" mass="58013">MHYHNVPQQSYAHPLTRISTLVSTEIETQTETSTVFLDASPAPTSVDTPPPLALNHELPLTSIISHAPGWTLFRNLYMSNGTLYILSSNRSFPEIRLMTSTGLPAQNTPENIAAREPTTQNMDFITPEQARDRWGAGEKHRVLSVEGNTASPPSNSIDSLTYNTIQLLFNDPSQFLRHYYHFVAELFLGTWAFWHGAFSTPSSNPTSAFGLTHPPPPPIHRAIFAHSNADGWRDDPGFNAYFLRAAFPSLTVEVQEDWADRIAVTTPAHPNKEKEKDRAWHFPLVLLADRSAAHRGAVCGSQTQRTASEAWEAMRRADQLMGHRVGGWWEPLRKAVWEFAGVPRGVVTGDSMPALAMPEKVVITYISRQGVSRRKLKGKDHEGLVAALEALVARKGDGWELVVLQAEKLTKDEQVRAAARTTILLGVHGNGLTHLVFMKPTRASAVIELFYPGGFAHDYHWTSRALGMDHYAVWDDKSYTYPDEPPVNYPEPGFQGNEIPVSGPAVARLIEEHVERKRTAV</sequence>
<keyword evidence="3" id="KW-0808">Transferase</keyword>
<dbReference type="GO" id="GO:0035269">
    <property type="term" value="P:protein O-linked glycosylation via mannose"/>
    <property type="evidence" value="ECO:0007669"/>
    <property type="project" value="TreeGrafter"/>
</dbReference>
<dbReference type="GO" id="GO:0016020">
    <property type="term" value="C:membrane"/>
    <property type="evidence" value="ECO:0007669"/>
    <property type="project" value="UniProtKB-SubCell"/>
</dbReference>
<keyword evidence="5" id="KW-1133">Transmembrane helix</keyword>
<dbReference type="InterPro" id="IPR007657">
    <property type="entry name" value="Glycosyltransferase_61"/>
</dbReference>
<dbReference type="GO" id="GO:0005783">
    <property type="term" value="C:endoplasmic reticulum"/>
    <property type="evidence" value="ECO:0007669"/>
    <property type="project" value="TreeGrafter"/>
</dbReference>
<comment type="subcellular location">
    <subcellularLocation>
        <location evidence="1">Membrane</location>
        <topology evidence="1">Single-pass membrane protein</topology>
    </subcellularLocation>
</comment>
<evidence type="ECO:0000256" key="3">
    <source>
        <dbReference type="ARBA" id="ARBA00022679"/>
    </source>
</evidence>
<dbReference type="PANTHER" id="PTHR20961:SF38">
    <property type="entry name" value="PROTEIN O-LINKED-MANNOSE BETA-1,4-N-ACETYLGLUCOSAMINYLTRANSFERASE 2"/>
    <property type="match status" value="1"/>
</dbReference>
<evidence type="ECO:0000259" key="8">
    <source>
        <dbReference type="Pfam" id="PF04577"/>
    </source>
</evidence>
<dbReference type="OrthoDB" id="529273at2759"/>
<reference evidence="9 10" key="1">
    <citation type="journal article" date="2020" name="ISME J.">
        <title>Uncovering the hidden diversity of litter-decomposition mechanisms in mushroom-forming fungi.</title>
        <authorList>
            <person name="Floudas D."/>
            <person name="Bentzer J."/>
            <person name="Ahren D."/>
            <person name="Johansson T."/>
            <person name="Persson P."/>
            <person name="Tunlid A."/>
        </authorList>
    </citation>
    <scope>NUCLEOTIDE SEQUENCE [LARGE SCALE GENOMIC DNA]</scope>
    <source>
        <strain evidence="9 10">CBS 661.87</strain>
    </source>
</reference>
<dbReference type="AlphaFoldDB" id="A0A8H5H1V5"/>
<accession>A0A8H5H1V5</accession>
<evidence type="ECO:0000256" key="4">
    <source>
        <dbReference type="ARBA" id="ARBA00022692"/>
    </source>
</evidence>
<feature type="domain" description="Glycosyltransferase 61 catalytic" evidence="8">
    <location>
        <begin position="361"/>
        <end position="441"/>
    </location>
</feature>
<organism evidence="9 10">
    <name type="scientific">Tricholomella constricta</name>
    <dbReference type="NCBI Taxonomy" id="117010"/>
    <lineage>
        <taxon>Eukaryota</taxon>
        <taxon>Fungi</taxon>
        <taxon>Dikarya</taxon>
        <taxon>Basidiomycota</taxon>
        <taxon>Agaricomycotina</taxon>
        <taxon>Agaricomycetes</taxon>
        <taxon>Agaricomycetidae</taxon>
        <taxon>Agaricales</taxon>
        <taxon>Tricholomatineae</taxon>
        <taxon>Lyophyllaceae</taxon>
        <taxon>Tricholomella</taxon>
    </lineage>
</organism>
<name>A0A8H5H1V5_9AGAR</name>
<keyword evidence="4" id="KW-0812">Transmembrane</keyword>